<dbReference type="EMBL" id="CAJNOJ010000162">
    <property type="protein sequence ID" value="CAF1223511.1"/>
    <property type="molecule type" value="Genomic_DNA"/>
</dbReference>
<dbReference type="InterPro" id="IPR000477">
    <property type="entry name" value="RT_dom"/>
</dbReference>
<sequence length="1436" mass="166657">MASISVITRRAKTVVKFRNEYYMFVTRSMGYWHSTDLLTWTFITPEKWYFQGSNAPAAHNYKDLVLYVAGDPSGSMSILYTDNPKKGDWKAVPLILSDLQDPALFIDDDDKAYMFWGSSNVYPLRARTLDKNDLFRPSKQIYELFNLDGSKHGWERFGENHGDTVIEGYMEGAWLTKHNNTYYMQYAAPGTEFNVYGDGVYMSKSPLGPYRYAPNNPVSYKPGGFMNGAGHGSTVVGPENKHWHFATMALSVNMNWERRICMFLTGFDKEGLMYTDTTFGDYPHYAPAVAGKMGTFTGWMLLSYKKPVQVSSTYERYRGEHLVDENVKTFWVAEKNDGQQWIEIDLVNTSTVNAIQINYHDFQSNIFGKKPGLYHRYFIEASLDRKTWWVLVDRKTSYKDVPNDYIEIGTPRMVRYVRYRNIHVPTPRLAMSDLRVFGRGRGRSPRKVTNLLVRRYQDRRDAIITWEQQTNCQGYNVLWGIAPNKLYSSWLVQHNGPFYAITAFQYGKIQLKLTKTYLDVKFLKKCKQHKLLPNFVRFRIAQVYSRHRPVVENCYHQILSNEIKLKKKELSYFHRHSSRLKSDLMTTLDPLLYSRTITIIQTLVKYKKRQWIHTHNNKFNLLCTNDLKKKQPQSITSNKYPISPVHNLSERQLTQDELEALSEGLNFVPVPRQLDEETFISNIENCFVQLLGRTTDTYDYENKLEDEPTQYNLTTEQLTAAQKIRSACDKFTDSTYRALKSHPSSKKLERTLKNLAKDKNIYITKADKGNAVVVMNKNDYIAKMNIIINDKKTFQLLETDPTLKQEDRLLRKLKTLKESGFINENQYNQCRPVGSQPGRIYGLPKVHKNGTPLRPILSANGTFNYKLAKWLVTQLSHLREHETIIQDRFSFVKNLHQLDIDMNQHKLLSYDAISLFTNVPLQKTIEFILQAKYGDHCECKIAETTQKRKKKKKQKCKNCIDKTNLKWLLEVATAQTHFHFNGNIYLQHNGVSMGSPLGPLMADIFLVNLEKKLMDELKANGVEYYRRFVDDTFIIARKDANEERIQTILNSFDEAVKFTFESANEMDHSISFLDVKITPRSMKASSWFDTNVYRKDTFTGSILKYSSFVPIEYKKNAISSMAYRAIQICSNYHLIDQELSTIMEISVANGYPTSFVNNIIGKTLNRFFENQKKHSNVTDEINKSTNKSINKGNQKRSPILIDIPYTGQPTLTLGKKLINIVKQARPDIVLQPIPRPAPKIQTIFPRKDSLDKNLQANIVYKIACKNCSDEYIGKTYRQATRRHIEHGASPTEIRSRQQIPDFPLSQPKLLHNEETSLRRSERNTKKIINYKDKNTSSSDETNIDDRQITTAVNTEKNSALHKHQTDTGHQLDWEIWKIISKDSHKYRLLVRESLAILKHKPTLNRTVQSVPLIIYPSGRIQKKVKMKYQHDRRIPG</sequence>
<dbReference type="GO" id="GO:0004553">
    <property type="term" value="F:hydrolase activity, hydrolyzing O-glycosyl compounds"/>
    <property type="evidence" value="ECO:0007669"/>
    <property type="project" value="InterPro"/>
</dbReference>
<dbReference type="InterPro" id="IPR006710">
    <property type="entry name" value="Glyco_hydro_43"/>
</dbReference>
<dbReference type="PROSITE" id="PS50022">
    <property type="entry name" value="FA58C_3"/>
    <property type="match status" value="1"/>
</dbReference>
<feature type="domain" description="Reverse transcriptase" evidence="5">
    <location>
        <begin position="824"/>
        <end position="1092"/>
    </location>
</feature>
<dbReference type="PROSITE" id="PS50878">
    <property type="entry name" value="RT_POL"/>
    <property type="match status" value="1"/>
</dbReference>
<dbReference type="InterPro" id="IPR023296">
    <property type="entry name" value="Glyco_hydro_beta-prop_sf"/>
</dbReference>
<dbReference type="InterPro" id="IPR000421">
    <property type="entry name" value="FA58C"/>
</dbReference>
<evidence type="ECO:0000256" key="3">
    <source>
        <dbReference type="ARBA" id="ARBA00023295"/>
    </source>
</evidence>
<dbReference type="SUPFAM" id="SSF75005">
    <property type="entry name" value="Arabinanase/levansucrase/invertase"/>
    <property type="match status" value="1"/>
</dbReference>
<proteinExistence type="inferred from homology"/>
<reference evidence="6" key="1">
    <citation type="submission" date="2021-02" db="EMBL/GenBank/DDBJ databases">
        <authorList>
            <person name="Nowell W R."/>
        </authorList>
    </citation>
    <scope>NUCLEOTIDE SEQUENCE</scope>
</reference>
<dbReference type="Pfam" id="PF26215">
    <property type="entry name" value="HTH_animal"/>
    <property type="match status" value="1"/>
</dbReference>
<dbReference type="SUPFAM" id="SSF49785">
    <property type="entry name" value="Galactose-binding domain-like"/>
    <property type="match status" value="1"/>
</dbReference>
<dbReference type="PANTHER" id="PTHR21301">
    <property type="entry name" value="REVERSE TRANSCRIPTASE"/>
    <property type="match status" value="1"/>
</dbReference>
<keyword evidence="2" id="KW-0378">Hydrolase</keyword>
<protein>
    <submittedName>
        <fullName evidence="6">Uncharacterized protein</fullName>
    </submittedName>
</protein>
<feature type="domain" description="F5/8 type C" evidence="4">
    <location>
        <begin position="288"/>
        <end position="439"/>
    </location>
</feature>
<evidence type="ECO:0000259" key="5">
    <source>
        <dbReference type="PROSITE" id="PS50878"/>
    </source>
</evidence>
<dbReference type="Pfam" id="PF04616">
    <property type="entry name" value="Glyco_hydro_43"/>
    <property type="match status" value="1"/>
</dbReference>
<evidence type="ECO:0000313" key="6">
    <source>
        <dbReference type="EMBL" id="CAF1223511.1"/>
    </source>
</evidence>
<dbReference type="InterPro" id="IPR058912">
    <property type="entry name" value="HTH_animal"/>
</dbReference>
<evidence type="ECO:0000256" key="1">
    <source>
        <dbReference type="ARBA" id="ARBA00009865"/>
    </source>
</evidence>
<evidence type="ECO:0000259" key="4">
    <source>
        <dbReference type="PROSITE" id="PS50022"/>
    </source>
</evidence>
<dbReference type="InterPro" id="IPR008979">
    <property type="entry name" value="Galactose-bd-like_sf"/>
</dbReference>
<comment type="caution">
    <text evidence="6">The sequence shown here is derived from an EMBL/GenBank/DDBJ whole genome shotgun (WGS) entry which is preliminary data.</text>
</comment>
<name>A0A814Y0K2_ADIRI</name>
<dbReference type="Proteomes" id="UP000663852">
    <property type="component" value="Unassembled WGS sequence"/>
</dbReference>
<accession>A0A814Y0K2</accession>
<dbReference type="GO" id="GO:0005975">
    <property type="term" value="P:carbohydrate metabolic process"/>
    <property type="evidence" value="ECO:0007669"/>
    <property type="project" value="InterPro"/>
</dbReference>
<dbReference type="Gene3D" id="2.60.120.260">
    <property type="entry name" value="Galactose-binding domain-like"/>
    <property type="match status" value="1"/>
</dbReference>
<dbReference type="Gene3D" id="2.115.10.20">
    <property type="entry name" value="Glycosyl hydrolase domain, family 43"/>
    <property type="match status" value="1"/>
</dbReference>
<organism evidence="6 7">
    <name type="scientific">Adineta ricciae</name>
    <name type="common">Rotifer</name>
    <dbReference type="NCBI Taxonomy" id="249248"/>
    <lineage>
        <taxon>Eukaryota</taxon>
        <taxon>Metazoa</taxon>
        <taxon>Spiralia</taxon>
        <taxon>Gnathifera</taxon>
        <taxon>Rotifera</taxon>
        <taxon>Eurotatoria</taxon>
        <taxon>Bdelloidea</taxon>
        <taxon>Adinetida</taxon>
        <taxon>Adinetidae</taxon>
        <taxon>Adineta</taxon>
    </lineage>
</organism>
<keyword evidence="3" id="KW-0326">Glycosidase</keyword>
<dbReference type="Pfam" id="PF00754">
    <property type="entry name" value="F5_F8_type_C"/>
    <property type="match status" value="1"/>
</dbReference>
<dbReference type="CDD" id="cd08982">
    <property type="entry name" value="GH43-like"/>
    <property type="match status" value="1"/>
</dbReference>
<evidence type="ECO:0000256" key="2">
    <source>
        <dbReference type="ARBA" id="ARBA00022801"/>
    </source>
</evidence>
<dbReference type="PANTHER" id="PTHR21301:SF10">
    <property type="entry name" value="REVERSE TRANSCRIPTASE DOMAIN-CONTAINING PROTEIN"/>
    <property type="match status" value="1"/>
</dbReference>
<comment type="similarity">
    <text evidence="1">Belongs to the glycosyl hydrolase 43 family.</text>
</comment>
<dbReference type="OrthoDB" id="5211809at2759"/>
<gene>
    <name evidence="6" type="ORF">EDS130_LOCUS26547</name>
</gene>
<evidence type="ECO:0000313" key="7">
    <source>
        <dbReference type="Proteomes" id="UP000663852"/>
    </source>
</evidence>